<evidence type="ECO:0000313" key="2">
    <source>
        <dbReference type="Proteomes" id="UP000054477"/>
    </source>
</evidence>
<dbReference type="AlphaFoldDB" id="A0A0C9WQR2"/>
<dbReference type="EMBL" id="KN838838">
    <property type="protein sequence ID" value="KIJ93540.1"/>
    <property type="molecule type" value="Genomic_DNA"/>
</dbReference>
<sequence length="100" mass="10932">MCLKHPSAELSSLCTLSMSYLITLSSPIQSMVEPPSFTPCIISSPATCHLNLLNAIAETVLKSELQEESAKAKAKLDVQKTHLIAMWSSFVLNGIHIEDF</sequence>
<name>A0A0C9WQR2_9AGAR</name>
<gene>
    <name evidence="1" type="ORF">K443DRAFT_12789</name>
</gene>
<reference evidence="2" key="2">
    <citation type="submission" date="2015-01" db="EMBL/GenBank/DDBJ databases">
        <title>Evolutionary Origins and Diversification of the Mycorrhizal Mutualists.</title>
        <authorList>
            <consortium name="DOE Joint Genome Institute"/>
            <consortium name="Mycorrhizal Genomics Consortium"/>
            <person name="Kohler A."/>
            <person name="Kuo A."/>
            <person name="Nagy L.G."/>
            <person name="Floudas D."/>
            <person name="Copeland A."/>
            <person name="Barry K.W."/>
            <person name="Cichocki N."/>
            <person name="Veneault-Fourrey C."/>
            <person name="LaButti K."/>
            <person name="Lindquist E.A."/>
            <person name="Lipzen A."/>
            <person name="Lundell T."/>
            <person name="Morin E."/>
            <person name="Murat C."/>
            <person name="Riley R."/>
            <person name="Ohm R."/>
            <person name="Sun H."/>
            <person name="Tunlid A."/>
            <person name="Henrissat B."/>
            <person name="Grigoriev I.V."/>
            <person name="Hibbett D.S."/>
            <person name="Martin F."/>
        </authorList>
    </citation>
    <scope>NUCLEOTIDE SEQUENCE [LARGE SCALE GENOMIC DNA]</scope>
    <source>
        <strain evidence="2">LaAM-08-1</strain>
    </source>
</reference>
<keyword evidence="2" id="KW-1185">Reference proteome</keyword>
<evidence type="ECO:0000313" key="1">
    <source>
        <dbReference type="EMBL" id="KIJ93540.1"/>
    </source>
</evidence>
<reference evidence="1 2" key="1">
    <citation type="submission" date="2014-04" db="EMBL/GenBank/DDBJ databases">
        <authorList>
            <consortium name="DOE Joint Genome Institute"/>
            <person name="Kuo A."/>
            <person name="Kohler A."/>
            <person name="Nagy L.G."/>
            <person name="Floudas D."/>
            <person name="Copeland A."/>
            <person name="Barry K.W."/>
            <person name="Cichocki N."/>
            <person name="Veneault-Fourrey C."/>
            <person name="LaButti K."/>
            <person name="Lindquist E.A."/>
            <person name="Lipzen A."/>
            <person name="Lundell T."/>
            <person name="Morin E."/>
            <person name="Murat C."/>
            <person name="Sun H."/>
            <person name="Tunlid A."/>
            <person name="Henrissat B."/>
            <person name="Grigoriev I.V."/>
            <person name="Hibbett D.S."/>
            <person name="Martin F."/>
            <person name="Nordberg H.P."/>
            <person name="Cantor M.N."/>
            <person name="Hua S.X."/>
        </authorList>
    </citation>
    <scope>NUCLEOTIDE SEQUENCE [LARGE SCALE GENOMIC DNA]</scope>
    <source>
        <strain evidence="1 2">LaAM-08-1</strain>
    </source>
</reference>
<dbReference type="Proteomes" id="UP000054477">
    <property type="component" value="Unassembled WGS sequence"/>
</dbReference>
<dbReference type="OrthoDB" id="3269232at2759"/>
<protein>
    <submittedName>
        <fullName evidence="1">Uncharacterized protein</fullName>
    </submittedName>
</protein>
<organism evidence="1 2">
    <name type="scientific">Laccaria amethystina LaAM-08-1</name>
    <dbReference type="NCBI Taxonomy" id="1095629"/>
    <lineage>
        <taxon>Eukaryota</taxon>
        <taxon>Fungi</taxon>
        <taxon>Dikarya</taxon>
        <taxon>Basidiomycota</taxon>
        <taxon>Agaricomycotina</taxon>
        <taxon>Agaricomycetes</taxon>
        <taxon>Agaricomycetidae</taxon>
        <taxon>Agaricales</taxon>
        <taxon>Agaricineae</taxon>
        <taxon>Hydnangiaceae</taxon>
        <taxon>Laccaria</taxon>
    </lineage>
</organism>
<proteinExistence type="predicted"/>
<accession>A0A0C9WQR2</accession>
<dbReference type="HOGENOM" id="CLU_2306588_0_0_1"/>